<dbReference type="InterPro" id="IPR036388">
    <property type="entry name" value="WH-like_DNA-bd_sf"/>
</dbReference>
<dbReference type="InterPro" id="IPR036390">
    <property type="entry name" value="WH_DNA-bd_sf"/>
</dbReference>
<evidence type="ECO:0000256" key="2">
    <source>
        <dbReference type="ARBA" id="ARBA00023125"/>
    </source>
</evidence>
<accession>E6SQ07</accession>
<dbReference type="Pfam" id="PF01638">
    <property type="entry name" value="HxlR"/>
    <property type="match status" value="1"/>
</dbReference>
<dbReference type="HOGENOM" id="CLU_111585_5_1_10"/>
<evidence type="ECO:0000256" key="3">
    <source>
        <dbReference type="ARBA" id="ARBA00023163"/>
    </source>
</evidence>
<evidence type="ECO:0000313" key="5">
    <source>
        <dbReference type="EMBL" id="ADV42912.1"/>
    </source>
</evidence>
<dbReference type="STRING" id="693979.Bache_0895"/>
<reference key="1">
    <citation type="submission" date="2010-11" db="EMBL/GenBank/DDBJ databases">
        <title>The complete genome of Bacteroides helcogenes P 36-108.</title>
        <authorList>
            <consortium name="US DOE Joint Genome Institute (JGI-PGF)"/>
            <person name="Lucas S."/>
            <person name="Copeland A."/>
            <person name="Lapidus A."/>
            <person name="Bruce D."/>
            <person name="Goodwin L."/>
            <person name="Pitluck S."/>
            <person name="Kyrpides N."/>
            <person name="Mavromatis K."/>
            <person name="Ivanova N."/>
            <person name="Zeytun A."/>
            <person name="Brettin T."/>
            <person name="Detter J.C."/>
            <person name="Tapia R."/>
            <person name="Han C."/>
            <person name="Land M."/>
            <person name="Hauser L."/>
            <person name="Markowitz V."/>
            <person name="Cheng J.-F."/>
            <person name="Hugenholtz P."/>
            <person name="Woyke T."/>
            <person name="Wu D."/>
            <person name="Gronow S."/>
            <person name="Wellnitz S."/>
            <person name="Brambilla E."/>
            <person name="Klenk H.-P."/>
            <person name="Eisen J.A."/>
        </authorList>
    </citation>
    <scope>NUCLEOTIDE SEQUENCE</scope>
    <source>
        <strain>P 36-108</strain>
    </source>
</reference>
<evidence type="ECO:0000259" key="4">
    <source>
        <dbReference type="PROSITE" id="PS51118"/>
    </source>
</evidence>
<dbReference type="PANTHER" id="PTHR33204:SF29">
    <property type="entry name" value="TRANSCRIPTIONAL REGULATOR"/>
    <property type="match status" value="1"/>
</dbReference>
<keyword evidence="2" id="KW-0238">DNA-binding</keyword>
<reference evidence="5 6" key="2">
    <citation type="journal article" date="2011" name="Stand. Genomic Sci.">
        <title>Complete genome sequence of Bacteroides helcogenes type strain (P 36-108).</title>
        <authorList>
            <person name="Pati A."/>
            <person name="Gronow S."/>
            <person name="Zeytun A."/>
            <person name="Lapidus A."/>
            <person name="Nolan M."/>
            <person name="Hammon N."/>
            <person name="Deshpande S."/>
            <person name="Cheng J.F."/>
            <person name="Tapia R."/>
            <person name="Han C."/>
            <person name="Goodwin L."/>
            <person name="Pitluck S."/>
            <person name="Liolios K."/>
            <person name="Pagani I."/>
            <person name="Ivanova N."/>
            <person name="Mavromatis K."/>
            <person name="Chen A."/>
            <person name="Palaniappan K."/>
            <person name="Land M."/>
            <person name="Hauser L."/>
            <person name="Chang Y.J."/>
            <person name="Jeffries C.D."/>
            <person name="Detter J.C."/>
            <person name="Brambilla E."/>
            <person name="Rohde M."/>
            <person name="Goker M."/>
            <person name="Woyke T."/>
            <person name="Bristow J."/>
            <person name="Eisen J.A."/>
            <person name="Markowitz V."/>
            <person name="Hugenholtz P."/>
            <person name="Kyrpides N.C."/>
            <person name="Klenk H.P."/>
            <person name="Lucas S."/>
        </authorList>
    </citation>
    <scope>NUCLEOTIDE SEQUENCE [LARGE SCALE GENOMIC DNA]</scope>
    <source>
        <strain evidence="6">ATCC 35417 / DSM 20613 / JCM 6297 / CCUG 15421 / P 36-108</strain>
    </source>
</reference>
<dbReference type="eggNOG" id="COG1733">
    <property type="taxonomic scope" value="Bacteria"/>
</dbReference>
<name>E6SQ07_BACT6</name>
<dbReference type="EMBL" id="CP002352">
    <property type="protein sequence ID" value="ADV42912.1"/>
    <property type="molecule type" value="Genomic_DNA"/>
</dbReference>
<keyword evidence="1" id="KW-0805">Transcription regulation</keyword>
<sequence length="116" mass="13338">MYERKIPLDLTCGIKLAMEVIGGKWKSCIIFDLRDGAKRPSELMKFYPDANARVINLQLKELTEYGLIEKKIFAELPPHSEYTLTDLGRSVLPVLDELNNWGNSIKPHMKKLYGEK</sequence>
<feature type="domain" description="HTH hxlR-type" evidence="4">
    <location>
        <begin position="12"/>
        <end position="110"/>
    </location>
</feature>
<dbReference type="GO" id="GO:0003677">
    <property type="term" value="F:DNA binding"/>
    <property type="evidence" value="ECO:0007669"/>
    <property type="project" value="UniProtKB-KW"/>
</dbReference>
<dbReference type="SUPFAM" id="SSF46785">
    <property type="entry name" value="Winged helix' DNA-binding domain"/>
    <property type="match status" value="1"/>
</dbReference>
<gene>
    <name evidence="5" type="ordered locus">Bache_0895</name>
</gene>
<dbReference type="KEGG" id="bhl:Bache_0895"/>
<dbReference type="AlphaFoldDB" id="E6SQ07"/>
<dbReference type="InterPro" id="IPR002577">
    <property type="entry name" value="HTH_HxlR"/>
</dbReference>
<evidence type="ECO:0000313" key="6">
    <source>
        <dbReference type="Proteomes" id="UP000008630"/>
    </source>
</evidence>
<dbReference type="PROSITE" id="PS51118">
    <property type="entry name" value="HTH_HXLR"/>
    <property type="match status" value="1"/>
</dbReference>
<dbReference type="Gene3D" id="1.10.10.10">
    <property type="entry name" value="Winged helix-like DNA-binding domain superfamily/Winged helix DNA-binding domain"/>
    <property type="match status" value="1"/>
</dbReference>
<organism evidence="5 6">
    <name type="scientific">Bacteroides helcogenes (strain ATCC 35417 / DSM 20613 / JCM 6297 / CCUG 15421 / P 36-108)</name>
    <dbReference type="NCBI Taxonomy" id="693979"/>
    <lineage>
        <taxon>Bacteria</taxon>
        <taxon>Pseudomonadati</taxon>
        <taxon>Bacteroidota</taxon>
        <taxon>Bacteroidia</taxon>
        <taxon>Bacteroidales</taxon>
        <taxon>Bacteroidaceae</taxon>
        <taxon>Bacteroides</taxon>
    </lineage>
</organism>
<keyword evidence="3" id="KW-0804">Transcription</keyword>
<evidence type="ECO:0000256" key="1">
    <source>
        <dbReference type="ARBA" id="ARBA00023015"/>
    </source>
</evidence>
<protein>
    <submittedName>
        <fullName evidence="5">Transcriptional regulator, HxlR family</fullName>
    </submittedName>
</protein>
<dbReference type="PATRIC" id="fig|693979.3.peg.950"/>
<dbReference type="Proteomes" id="UP000008630">
    <property type="component" value="Chromosome"/>
</dbReference>
<dbReference type="PANTHER" id="PTHR33204">
    <property type="entry name" value="TRANSCRIPTIONAL REGULATOR, MARR FAMILY"/>
    <property type="match status" value="1"/>
</dbReference>
<proteinExistence type="predicted"/>
<keyword evidence="6" id="KW-1185">Reference proteome</keyword>
<dbReference type="RefSeq" id="WP_013546525.1">
    <property type="nucleotide sequence ID" value="NC_014933.1"/>
</dbReference>
<dbReference type="OrthoDB" id="8231503at2"/>